<organism evidence="1">
    <name type="scientific">Arundo donax</name>
    <name type="common">Giant reed</name>
    <name type="synonym">Donax arundinaceus</name>
    <dbReference type="NCBI Taxonomy" id="35708"/>
    <lineage>
        <taxon>Eukaryota</taxon>
        <taxon>Viridiplantae</taxon>
        <taxon>Streptophyta</taxon>
        <taxon>Embryophyta</taxon>
        <taxon>Tracheophyta</taxon>
        <taxon>Spermatophyta</taxon>
        <taxon>Magnoliopsida</taxon>
        <taxon>Liliopsida</taxon>
        <taxon>Poales</taxon>
        <taxon>Poaceae</taxon>
        <taxon>PACMAD clade</taxon>
        <taxon>Arundinoideae</taxon>
        <taxon>Arundineae</taxon>
        <taxon>Arundo</taxon>
    </lineage>
</organism>
<evidence type="ECO:0000313" key="1">
    <source>
        <dbReference type="EMBL" id="JAD72459.1"/>
    </source>
</evidence>
<reference evidence="1" key="1">
    <citation type="submission" date="2014-09" db="EMBL/GenBank/DDBJ databases">
        <authorList>
            <person name="Magalhaes I.L.F."/>
            <person name="Oliveira U."/>
            <person name="Santos F.R."/>
            <person name="Vidigal T.H.D.A."/>
            <person name="Brescovit A.D."/>
            <person name="Santos A.J."/>
        </authorList>
    </citation>
    <scope>NUCLEOTIDE SEQUENCE</scope>
    <source>
        <tissue evidence="1">Shoot tissue taken approximately 20 cm above the soil surface</tissue>
    </source>
</reference>
<accession>A0A0A9C819</accession>
<name>A0A0A9C819_ARUDO</name>
<proteinExistence type="predicted"/>
<reference evidence="1" key="2">
    <citation type="journal article" date="2015" name="Data Brief">
        <title>Shoot transcriptome of the giant reed, Arundo donax.</title>
        <authorList>
            <person name="Barrero R.A."/>
            <person name="Guerrero F.D."/>
            <person name="Moolhuijzen P."/>
            <person name="Goolsby J.A."/>
            <person name="Tidwell J."/>
            <person name="Bellgard S.E."/>
            <person name="Bellgard M.I."/>
        </authorList>
    </citation>
    <scope>NUCLEOTIDE SEQUENCE</scope>
    <source>
        <tissue evidence="1">Shoot tissue taken approximately 20 cm above the soil surface</tissue>
    </source>
</reference>
<protein>
    <submittedName>
        <fullName evidence="1">Uncharacterized protein</fullName>
    </submittedName>
</protein>
<dbReference type="AlphaFoldDB" id="A0A0A9C819"/>
<sequence>MRSTVTPLKMEGEGPGPGMASWWLSLSSLMVIRNRMQLHCALLNCA</sequence>
<dbReference type="EMBL" id="GBRH01225436">
    <property type="protein sequence ID" value="JAD72459.1"/>
    <property type="molecule type" value="Transcribed_RNA"/>
</dbReference>